<dbReference type="AlphaFoldDB" id="A0A2W4ZVI5"/>
<feature type="region of interest" description="Disordered" evidence="1">
    <location>
        <begin position="1"/>
        <end position="60"/>
    </location>
</feature>
<evidence type="ECO:0000256" key="1">
    <source>
        <dbReference type="SAM" id="MobiDB-lite"/>
    </source>
</evidence>
<protein>
    <submittedName>
        <fullName evidence="2">Uncharacterized protein</fullName>
    </submittedName>
</protein>
<accession>A0A2W4ZVI5</accession>
<evidence type="ECO:0000313" key="3">
    <source>
        <dbReference type="Proteomes" id="UP000249557"/>
    </source>
</evidence>
<dbReference type="Proteomes" id="UP000249557">
    <property type="component" value="Unassembled WGS sequence"/>
</dbReference>
<reference evidence="2 3" key="1">
    <citation type="submission" date="2017-08" db="EMBL/GenBank/DDBJ databases">
        <title>Infants hospitalized years apart are colonized by the same room-sourced microbial strains.</title>
        <authorList>
            <person name="Brooks B."/>
            <person name="Olm M.R."/>
            <person name="Firek B.A."/>
            <person name="Baker R."/>
            <person name="Thomas B.C."/>
            <person name="Morowitz M.J."/>
            <person name="Banfield J.F."/>
        </authorList>
    </citation>
    <scope>NUCLEOTIDE SEQUENCE [LARGE SCALE GENOMIC DNA]</scope>
    <source>
        <strain evidence="2">S2_018_000_R2_104</strain>
    </source>
</reference>
<evidence type="ECO:0000313" key="2">
    <source>
        <dbReference type="EMBL" id="PZO84822.1"/>
    </source>
</evidence>
<dbReference type="EMBL" id="QFNK01000166">
    <property type="protein sequence ID" value="PZO84822.1"/>
    <property type="molecule type" value="Genomic_DNA"/>
</dbReference>
<organism evidence="2 3">
    <name type="scientific">Micavibrio aeruginosavorus</name>
    <dbReference type="NCBI Taxonomy" id="349221"/>
    <lineage>
        <taxon>Bacteria</taxon>
        <taxon>Pseudomonadati</taxon>
        <taxon>Bdellovibrionota</taxon>
        <taxon>Bdellovibrionia</taxon>
        <taxon>Bdellovibrionales</taxon>
        <taxon>Pseudobdellovibrionaceae</taxon>
        <taxon>Micavibrio</taxon>
    </lineage>
</organism>
<comment type="caution">
    <text evidence="2">The sequence shown here is derived from an EMBL/GenBank/DDBJ whole genome shotgun (WGS) entry which is preliminary data.</text>
</comment>
<proteinExistence type="predicted"/>
<gene>
    <name evidence="2" type="ORF">DI626_07980</name>
</gene>
<sequence>MSKHKTPAKSIEAEEAEWLKERRPRSNKNTNTPDVGMASLGTDQEAGGAISAPLGRRKYS</sequence>
<name>A0A2W4ZVI5_9BACT</name>